<dbReference type="AlphaFoldDB" id="A0A437A4T5"/>
<feature type="region of interest" description="Disordered" evidence="1">
    <location>
        <begin position="93"/>
        <end position="155"/>
    </location>
</feature>
<dbReference type="OrthoDB" id="5424830at2759"/>
<protein>
    <submittedName>
        <fullName evidence="2">Uncharacterized protein</fullName>
    </submittedName>
</protein>
<evidence type="ECO:0000256" key="1">
    <source>
        <dbReference type="SAM" id="MobiDB-lite"/>
    </source>
</evidence>
<accession>A0A437A4T5</accession>
<dbReference type="VEuPathDB" id="FungiDB:DFL_004354"/>
<dbReference type="RefSeq" id="XP_067491604.1">
    <property type="nucleotide sequence ID" value="XM_067633436.1"/>
</dbReference>
<evidence type="ECO:0000313" key="2">
    <source>
        <dbReference type="EMBL" id="RVD86060.1"/>
    </source>
</evidence>
<name>A0A437A4T5_ARTFL</name>
<comment type="caution">
    <text evidence="2">The sequence shown here is derived from an EMBL/GenBank/DDBJ whole genome shotgun (WGS) entry which is preliminary data.</text>
</comment>
<keyword evidence="3" id="KW-1185">Reference proteome</keyword>
<dbReference type="GeneID" id="93586665"/>
<feature type="compositionally biased region" description="Polar residues" evidence="1">
    <location>
        <begin position="93"/>
        <end position="110"/>
    </location>
</feature>
<reference evidence="2 3" key="1">
    <citation type="submission" date="2019-01" db="EMBL/GenBank/DDBJ databases">
        <title>Intercellular communication is required for trap formation in the nematode-trapping fungus Duddingtonia flagrans.</title>
        <authorList>
            <person name="Youssar L."/>
            <person name="Wernet V."/>
            <person name="Hensel N."/>
            <person name="Hildebrandt H.-G."/>
            <person name="Fischer R."/>
        </authorList>
    </citation>
    <scope>NUCLEOTIDE SEQUENCE [LARGE SCALE GENOMIC DNA]</scope>
    <source>
        <strain evidence="2 3">CBS H-5679</strain>
    </source>
</reference>
<gene>
    <name evidence="2" type="ORF">DFL_004354</name>
</gene>
<proteinExistence type="predicted"/>
<sequence>MPYNLSRWASYPRFSEPPPALIAFLKSIKDSKDTVYSGSEAQNILTTGISSASVSQQLRSMNISALLEDGSIKKQSQPTSEKTNSLHPLRMASQQCSNGPETSISPGSSDETFETAKSENLGCIDSPTQKTKSKTGSKESTPASDTEKPGLAVPFKRKDTQQIQILRVAPPADNLSTTPLGVVEPVPATLGNKHSSRRGITAIFHGKGEQAPPVPPKPAQYVPVSRKTLEGNDQQPAVQQLVRGCQPAQSMPPTMLIFQVLGTGANPDTRKFEYHLLYKWSGNNPCFPNGPVIKEAFTFEDLSMHRAVVTRLRVWHSTHIGVSKDPRVEEMRYRLSPAEYTDINRHPWPPFNPRGWYRCLIWGHFGVESGRE</sequence>
<dbReference type="EMBL" id="SAEB01000006">
    <property type="protein sequence ID" value="RVD86060.1"/>
    <property type="molecule type" value="Genomic_DNA"/>
</dbReference>
<evidence type="ECO:0000313" key="3">
    <source>
        <dbReference type="Proteomes" id="UP000283090"/>
    </source>
</evidence>
<dbReference type="Proteomes" id="UP000283090">
    <property type="component" value="Unassembled WGS sequence"/>
</dbReference>
<organism evidence="2 3">
    <name type="scientific">Arthrobotrys flagrans</name>
    <name type="common">Nematode-trapping fungus</name>
    <name type="synonym">Trichothecium flagrans</name>
    <dbReference type="NCBI Taxonomy" id="97331"/>
    <lineage>
        <taxon>Eukaryota</taxon>
        <taxon>Fungi</taxon>
        <taxon>Dikarya</taxon>
        <taxon>Ascomycota</taxon>
        <taxon>Pezizomycotina</taxon>
        <taxon>Orbiliomycetes</taxon>
        <taxon>Orbiliales</taxon>
        <taxon>Orbiliaceae</taxon>
        <taxon>Arthrobotrys</taxon>
    </lineage>
</organism>